<gene>
    <name evidence="3" type="ORF">M408DRAFT_30864</name>
</gene>
<evidence type="ECO:0000313" key="4">
    <source>
        <dbReference type="Proteomes" id="UP000054097"/>
    </source>
</evidence>
<dbReference type="HOGENOM" id="CLU_2251712_0_0_1"/>
<feature type="region of interest" description="Disordered" evidence="2">
    <location>
        <begin position="1"/>
        <end position="27"/>
    </location>
</feature>
<dbReference type="Proteomes" id="UP000054097">
    <property type="component" value="Unassembled WGS sequence"/>
</dbReference>
<proteinExistence type="predicted"/>
<name>A0A0C2VZZ1_SERVB</name>
<accession>A0A0C2VZZ1</accession>
<feature type="coiled-coil region" evidence="1">
    <location>
        <begin position="37"/>
        <end position="101"/>
    </location>
</feature>
<keyword evidence="1" id="KW-0175">Coiled coil</keyword>
<protein>
    <submittedName>
        <fullName evidence="3">Uncharacterized protein</fullName>
    </submittedName>
</protein>
<feature type="compositionally biased region" description="Low complexity" evidence="2">
    <location>
        <begin position="1"/>
        <end position="10"/>
    </location>
</feature>
<keyword evidence="4" id="KW-1185">Reference proteome</keyword>
<dbReference type="STRING" id="933852.A0A0C2VZZ1"/>
<organism evidence="3 4">
    <name type="scientific">Serendipita vermifera MAFF 305830</name>
    <dbReference type="NCBI Taxonomy" id="933852"/>
    <lineage>
        <taxon>Eukaryota</taxon>
        <taxon>Fungi</taxon>
        <taxon>Dikarya</taxon>
        <taxon>Basidiomycota</taxon>
        <taxon>Agaricomycotina</taxon>
        <taxon>Agaricomycetes</taxon>
        <taxon>Sebacinales</taxon>
        <taxon>Serendipitaceae</taxon>
        <taxon>Serendipita</taxon>
    </lineage>
</organism>
<dbReference type="EMBL" id="KN824525">
    <property type="protein sequence ID" value="KIM19858.1"/>
    <property type="molecule type" value="Genomic_DNA"/>
</dbReference>
<dbReference type="AlphaFoldDB" id="A0A0C2VZZ1"/>
<evidence type="ECO:0000256" key="2">
    <source>
        <dbReference type="SAM" id="MobiDB-lite"/>
    </source>
</evidence>
<evidence type="ECO:0000256" key="1">
    <source>
        <dbReference type="SAM" id="Coils"/>
    </source>
</evidence>
<sequence length="104" mass="11557">MTTRRGMTTRGHSRLNSSAAASATDEMGILGEGATEVDVLRRDLELQERENNRLKDQILSLQAMLAQRPSAEELKSAKETVKNVELLLAGANRENEKAMMETDR</sequence>
<reference evidence="3 4" key="1">
    <citation type="submission" date="2014-04" db="EMBL/GenBank/DDBJ databases">
        <authorList>
            <consortium name="DOE Joint Genome Institute"/>
            <person name="Kuo A."/>
            <person name="Zuccaro A."/>
            <person name="Kohler A."/>
            <person name="Nagy L.G."/>
            <person name="Floudas D."/>
            <person name="Copeland A."/>
            <person name="Barry K.W."/>
            <person name="Cichocki N."/>
            <person name="Veneault-Fourrey C."/>
            <person name="LaButti K."/>
            <person name="Lindquist E.A."/>
            <person name="Lipzen A."/>
            <person name="Lundell T."/>
            <person name="Morin E."/>
            <person name="Murat C."/>
            <person name="Sun H."/>
            <person name="Tunlid A."/>
            <person name="Henrissat B."/>
            <person name="Grigoriev I.V."/>
            <person name="Hibbett D.S."/>
            <person name="Martin F."/>
            <person name="Nordberg H.P."/>
            <person name="Cantor M.N."/>
            <person name="Hua S.X."/>
        </authorList>
    </citation>
    <scope>NUCLEOTIDE SEQUENCE [LARGE SCALE GENOMIC DNA]</scope>
    <source>
        <strain evidence="3 4">MAFF 305830</strain>
    </source>
</reference>
<dbReference type="OrthoDB" id="3363533at2759"/>
<evidence type="ECO:0000313" key="3">
    <source>
        <dbReference type="EMBL" id="KIM19858.1"/>
    </source>
</evidence>
<reference evidence="4" key="2">
    <citation type="submission" date="2015-01" db="EMBL/GenBank/DDBJ databases">
        <title>Evolutionary Origins and Diversification of the Mycorrhizal Mutualists.</title>
        <authorList>
            <consortium name="DOE Joint Genome Institute"/>
            <consortium name="Mycorrhizal Genomics Consortium"/>
            <person name="Kohler A."/>
            <person name="Kuo A."/>
            <person name="Nagy L.G."/>
            <person name="Floudas D."/>
            <person name="Copeland A."/>
            <person name="Barry K.W."/>
            <person name="Cichocki N."/>
            <person name="Veneault-Fourrey C."/>
            <person name="LaButti K."/>
            <person name="Lindquist E.A."/>
            <person name="Lipzen A."/>
            <person name="Lundell T."/>
            <person name="Morin E."/>
            <person name="Murat C."/>
            <person name="Riley R."/>
            <person name="Ohm R."/>
            <person name="Sun H."/>
            <person name="Tunlid A."/>
            <person name="Henrissat B."/>
            <person name="Grigoriev I.V."/>
            <person name="Hibbett D.S."/>
            <person name="Martin F."/>
        </authorList>
    </citation>
    <scope>NUCLEOTIDE SEQUENCE [LARGE SCALE GENOMIC DNA]</scope>
    <source>
        <strain evidence="4">MAFF 305830</strain>
    </source>
</reference>